<proteinExistence type="predicted"/>
<gene>
    <name evidence="3" type="ORF">BJG266_LOCUS15183</name>
    <name evidence="4" type="ORF">QVE165_LOCUS14298</name>
</gene>
<sequence>MLCNVIVRATNDLHVYQKKSADEITMYLNEDCENIGNVQLVEQCHEMIFQHSVEIYKHIVNGVNMLDICKMIKDDSEIALDNEKSAECSNEDGNKCQCCLAHIKKRKIRFHFIVKRMAKKRMHMCRKSSRPHHCRHWVRRKERHILKKIDMICPHMVCKHLGYCTTAPENDSSIKILTESNNDAVHLSPSFTSESLEQQLEVYLTQDVCNKFDNFQALCVHLVASSDSHRYTKIYMTVLDNDTKWFDNDLRKEAQLTRTTGDMNQCDECNSAIQSSKDFYLQKLETVHNALENICKQCRGKEKCEEYFNELIDTFKTYLNSLNPNQVCTAMHQCFSSPPIILIPANVTGDCTVCVKFLQPRKDAALQAIDQLSAYFTDLYVKLNMSQYQQLVSEITTEARLFINEFNVQDTCMIMGLCESNAIQNVNDYEQAFVEEIGKKLCSTLGPFDALCQQIVEGNVKQIQMVSINATSIDEFFTDSEEKIDGDNAVDTVDDKCQCCKKRMIQKKKCAKKRVAKFISHMLELCKRCPVQEKCEHHWEEKKRFWDAKIDKICPKKACIRMGFCTKIDMSFIHPHIKPFNELGQQAPNTVEQMTAESPHIMFSQPKLDDKKPVERILN</sequence>
<keyword evidence="5" id="KW-1185">Reference proteome</keyword>
<dbReference type="Gene3D" id="1.10.225.10">
    <property type="entry name" value="Saposin-like"/>
    <property type="match status" value="2"/>
</dbReference>
<feature type="domain" description="Saposin B-type" evidence="2">
    <location>
        <begin position="262"/>
        <end position="338"/>
    </location>
</feature>
<reference evidence="4" key="1">
    <citation type="submission" date="2021-02" db="EMBL/GenBank/DDBJ databases">
        <authorList>
            <person name="Nowell W R."/>
        </authorList>
    </citation>
    <scope>NUCLEOTIDE SEQUENCE</scope>
</reference>
<feature type="domain" description="Saposin B-type" evidence="2">
    <location>
        <begin position="1"/>
        <end position="92"/>
    </location>
</feature>
<dbReference type="Proteomes" id="UP000663877">
    <property type="component" value="Unassembled WGS sequence"/>
</dbReference>
<dbReference type="SMART" id="SM00741">
    <property type="entry name" value="SapB"/>
    <property type="match status" value="2"/>
</dbReference>
<name>A0A814G4Y2_9BILA</name>
<keyword evidence="1" id="KW-1015">Disulfide bond</keyword>
<dbReference type="InterPro" id="IPR011001">
    <property type="entry name" value="Saposin-like"/>
</dbReference>
<dbReference type="OrthoDB" id="9984756at2759"/>
<evidence type="ECO:0000313" key="4">
    <source>
        <dbReference type="EMBL" id="CAF0989213.1"/>
    </source>
</evidence>
<dbReference type="EMBL" id="CAJNOI010000066">
    <property type="protein sequence ID" value="CAF0987043.1"/>
    <property type="molecule type" value="Genomic_DNA"/>
</dbReference>
<evidence type="ECO:0000313" key="5">
    <source>
        <dbReference type="Proteomes" id="UP000663832"/>
    </source>
</evidence>
<dbReference type="EMBL" id="CAJNOM010000075">
    <property type="protein sequence ID" value="CAF0989213.1"/>
    <property type="molecule type" value="Genomic_DNA"/>
</dbReference>
<organism evidence="4 5">
    <name type="scientific">Adineta steineri</name>
    <dbReference type="NCBI Taxonomy" id="433720"/>
    <lineage>
        <taxon>Eukaryota</taxon>
        <taxon>Metazoa</taxon>
        <taxon>Spiralia</taxon>
        <taxon>Gnathifera</taxon>
        <taxon>Rotifera</taxon>
        <taxon>Eurotatoria</taxon>
        <taxon>Bdelloidea</taxon>
        <taxon>Adinetida</taxon>
        <taxon>Adinetidae</taxon>
        <taxon>Adineta</taxon>
    </lineage>
</organism>
<dbReference type="SUPFAM" id="SSF47862">
    <property type="entry name" value="Saposin"/>
    <property type="match status" value="2"/>
</dbReference>
<evidence type="ECO:0000259" key="2">
    <source>
        <dbReference type="PROSITE" id="PS50015"/>
    </source>
</evidence>
<dbReference type="Proteomes" id="UP000663832">
    <property type="component" value="Unassembled WGS sequence"/>
</dbReference>
<dbReference type="PROSITE" id="PS50015">
    <property type="entry name" value="SAP_B"/>
    <property type="match status" value="2"/>
</dbReference>
<dbReference type="InterPro" id="IPR008139">
    <property type="entry name" value="SaposinB_dom"/>
</dbReference>
<comment type="caution">
    <text evidence="4">The sequence shown here is derived from an EMBL/GenBank/DDBJ whole genome shotgun (WGS) entry which is preliminary data.</text>
</comment>
<protein>
    <recommendedName>
        <fullName evidence="2">Saposin B-type domain-containing protein</fullName>
    </recommendedName>
</protein>
<evidence type="ECO:0000256" key="1">
    <source>
        <dbReference type="ARBA" id="ARBA00023157"/>
    </source>
</evidence>
<evidence type="ECO:0000313" key="3">
    <source>
        <dbReference type="EMBL" id="CAF0987043.1"/>
    </source>
</evidence>
<dbReference type="AlphaFoldDB" id="A0A814G4Y2"/>
<accession>A0A814G4Y2</accession>